<feature type="domain" description="ABC3 transporter permease C-terminal" evidence="7">
    <location>
        <begin position="263"/>
        <end position="382"/>
    </location>
</feature>
<keyword evidence="4 6" id="KW-1133">Transmembrane helix</keyword>
<comment type="subcellular location">
    <subcellularLocation>
        <location evidence="1">Cell membrane</location>
        <topology evidence="1">Multi-pass membrane protein</topology>
    </subcellularLocation>
</comment>
<dbReference type="AlphaFoldDB" id="A0A4R3MMJ3"/>
<feature type="domain" description="ABC3 transporter permease C-terminal" evidence="7">
    <location>
        <begin position="662"/>
        <end position="781"/>
    </location>
</feature>
<proteinExistence type="predicted"/>
<evidence type="ECO:0000259" key="7">
    <source>
        <dbReference type="Pfam" id="PF02687"/>
    </source>
</evidence>
<feature type="transmembrane region" description="Helical" evidence="6">
    <location>
        <begin position="656"/>
        <end position="686"/>
    </location>
</feature>
<evidence type="ECO:0000313" key="8">
    <source>
        <dbReference type="EMBL" id="TCT15475.1"/>
    </source>
</evidence>
<evidence type="ECO:0000256" key="4">
    <source>
        <dbReference type="ARBA" id="ARBA00022989"/>
    </source>
</evidence>
<keyword evidence="2" id="KW-1003">Cell membrane</keyword>
<feature type="transmembrane region" description="Helical" evidence="6">
    <location>
        <begin position="256"/>
        <end position="285"/>
    </location>
</feature>
<dbReference type="Proteomes" id="UP000294902">
    <property type="component" value="Unassembled WGS sequence"/>
</dbReference>
<organism evidence="8 9">
    <name type="scientific">Natranaerovirga pectinivora</name>
    <dbReference type="NCBI Taxonomy" id="682400"/>
    <lineage>
        <taxon>Bacteria</taxon>
        <taxon>Bacillati</taxon>
        <taxon>Bacillota</taxon>
        <taxon>Clostridia</taxon>
        <taxon>Lachnospirales</taxon>
        <taxon>Natranaerovirgaceae</taxon>
        <taxon>Natranaerovirga</taxon>
    </lineage>
</organism>
<comment type="caution">
    <text evidence="8">The sequence shown here is derived from an EMBL/GenBank/DDBJ whole genome shotgun (WGS) entry which is preliminary data.</text>
</comment>
<feature type="transmembrane region" description="Helical" evidence="6">
    <location>
        <begin position="306"/>
        <end position="331"/>
    </location>
</feature>
<evidence type="ECO:0000256" key="6">
    <source>
        <dbReference type="SAM" id="Phobius"/>
    </source>
</evidence>
<evidence type="ECO:0000256" key="2">
    <source>
        <dbReference type="ARBA" id="ARBA00022475"/>
    </source>
</evidence>
<evidence type="ECO:0000256" key="5">
    <source>
        <dbReference type="ARBA" id="ARBA00023136"/>
    </source>
</evidence>
<sequence length="787" mass="88569">MRSVFMMSLANIRKRKAQSILIGLTILVSALMLSTAIGVLENINDPFDEMFEKQKASHITMQIEDKSIDVDKMVSWWREKEAIESVNFHLFFGRSEKLHYNGIEKSMGDLMLTEHPGQYTNQDILYIVEGADKNSPGTNEMWLPTGYAYAWGISVGDSIGVSIDGEFIDFEVSAIVVDPQYSASMINPVRVWVEKGTLTDRLEEESLAKMVGLRFDDISQYDALWIEFEEYLGMPFPGFKFDYEFMAFAYGLIQNILGIIMLIFSVIIILVAIFVIGFTISNSIISDYKIIGILKAQGFSSNNIKGVYALQYFLISAIAVPIGIFTSRYLVFLIMKQMIKSLGITNLNNSILIPALITFVSIFVVIFFVSLWNTGKAGRINPAEAIRNNMSKKQKISKRRFDISKIKNLPVTFILSLKLVVSERKNTYFIIVSSVIMSFVLVFSINTYNSVSRMDQNYAFWGFDSAEIYITRESDIVDKTNNDIINIIKKDSRVKAVVPYSAILDCAIPAQNGKTSENLVGFTYDGDMDGIGILNLEGKNPVRNNEVSISILVANKYEKNIGDYIDIFIYGEEKTYLITGIYQSLNAMGWGFRIQEDTVRSINPEYNAHNFSVKLINDNEKNQLVMDMKDLLGPGYNIRNVEESGEINLSSITASMALVTVILSMIFIIVAFIITFNTTIMSIYHSRKTFGIYKSIGMTQQQIRYSLLWKSGILSLIGSAIGIPISLIVSPKVLSMLITNLGMVEFPFIMTWTTLLAIPICIGIAIISTWLPSKKILSINPRNLIVE</sequence>
<feature type="transmembrane region" description="Helical" evidence="6">
    <location>
        <begin position="707"/>
        <end position="729"/>
    </location>
</feature>
<feature type="transmembrane region" description="Helical" evidence="6">
    <location>
        <begin position="428"/>
        <end position="448"/>
    </location>
</feature>
<feature type="transmembrane region" description="Helical" evidence="6">
    <location>
        <begin position="749"/>
        <end position="771"/>
    </location>
</feature>
<name>A0A4R3MMJ3_9FIRM</name>
<reference evidence="8 9" key="1">
    <citation type="submission" date="2019-03" db="EMBL/GenBank/DDBJ databases">
        <title>Genomic Encyclopedia of Type Strains, Phase IV (KMG-IV): sequencing the most valuable type-strain genomes for metagenomic binning, comparative biology and taxonomic classification.</title>
        <authorList>
            <person name="Goeker M."/>
        </authorList>
    </citation>
    <scope>NUCLEOTIDE SEQUENCE [LARGE SCALE GENOMIC DNA]</scope>
    <source>
        <strain evidence="8 9">DSM 24629</strain>
    </source>
</reference>
<keyword evidence="5 6" id="KW-0472">Membrane</keyword>
<dbReference type="PANTHER" id="PTHR30287:SF2">
    <property type="entry name" value="BLL1001 PROTEIN"/>
    <property type="match status" value="1"/>
</dbReference>
<dbReference type="OrthoDB" id="2011568at2"/>
<keyword evidence="9" id="KW-1185">Reference proteome</keyword>
<dbReference type="PANTHER" id="PTHR30287">
    <property type="entry name" value="MEMBRANE COMPONENT OF PREDICTED ABC SUPERFAMILY METABOLITE UPTAKE TRANSPORTER"/>
    <property type="match status" value="1"/>
</dbReference>
<accession>A0A4R3MMJ3</accession>
<evidence type="ECO:0000256" key="1">
    <source>
        <dbReference type="ARBA" id="ARBA00004651"/>
    </source>
</evidence>
<evidence type="ECO:0000313" key="9">
    <source>
        <dbReference type="Proteomes" id="UP000294902"/>
    </source>
</evidence>
<feature type="transmembrane region" description="Helical" evidence="6">
    <location>
        <begin position="351"/>
        <end position="372"/>
    </location>
</feature>
<dbReference type="InterPro" id="IPR003838">
    <property type="entry name" value="ABC3_permease_C"/>
</dbReference>
<protein>
    <submittedName>
        <fullName evidence="8">Putative ABC transport system permease protein</fullName>
    </submittedName>
</protein>
<gene>
    <name evidence="8" type="ORF">EDC18_103180</name>
</gene>
<keyword evidence="3 6" id="KW-0812">Transmembrane</keyword>
<dbReference type="RefSeq" id="WP_132251203.1">
    <property type="nucleotide sequence ID" value="NZ_SMAL01000003.1"/>
</dbReference>
<dbReference type="EMBL" id="SMAL01000003">
    <property type="protein sequence ID" value="TCT15475.1"/>
    <property type="molecule type" value="Genomic_DNA"/>
</dbReference>
<evidence type="ECO:0000256" key="3">
    <source>
        <dbReference type="ARBA" id="ARBA00022692"/>
    </source>
</evidence>
<dbReference type="Pfam" id="PF02687">
    <property type="entry name" value="FtsX"/>
    <property type="match status" value="2"/>
</dbReference>
<dbReference type="InterPro" id="IPR038766">
    <property type="entry name" value="Membrane_comp_ABC_pdt"/>
</dbReference>
<dbReference type="GO" id="GO:0005886">
    <property type="term" value="C:plasma membrane"/>
    <property type="evidence" value="ECO:0007669"/>
    <property type="project" value="UniProtKB-SubCell"/>
</dbReference>